<dbReference type="Proteomes" id="UP000307720">
    <property type="component" value="Unassembled WGS sequence"/>
</dbReference>
<reference evidence="1" key="1">
    <citation type="submission" date="2019-04" db="EMBL/GenBank/DDBJ databases">
        <title>Microbes associate with the intestines of laboratory mice.</title>
        <authorList>
            <person name="Navarre W."/>
            <person name="Wong E."/>
            <person name="Huang K."/>
            <person name="Tropini C."/>
            <person name="Ng K."/>
            <person name="Yu B."/>
        </authorList>
    </citation>
    <scope>NUCLEOTIDE SEQUENCE</scope>
    <source>
        <strain evidence="1">NM72_1-8</strain>
    </source>
</reference>
<evidence type="ECO:0000313" key="2">
    <source>
        <dbReference type="Proteomes" id="UP000307720"/>
    </source>
</evidence>
<protein>
    <submittedName>
        <fullName evidence="1">Acriflavin resistance protein</fullName>
    </submittedName>
</protein>
<proteinExistence type="predicted"/>
<sequence>MIAKFSVKRPYTVVVGMVLVLVLGFVSFSKMKTDLLPDMTLPYALVYTTYIGASPEEVETTVTRPVEQSMATISNIENITSVSSENVSMVVLEFAQTVNMDAVTIEMRESLDQIKGYWDDSVGSPIIMKMNPDMLPVMVAAAEAGDMEGSELTDYVNNTVLPELESIEGVASVTASGLIDEEVRVIIRQDKIDAVNRKVKDALDGKFAEAESEMEDAKAELEDGKTKLEEGERALAEQTANAESQISSGQNQLISGEAELNQKIAEVESGLAELETAEKEIQAQEAQLAEAEEQLDALPGQLTEAEEGLAAIESGITGLEAAAAGLEQAKPAFEGKAELEKQLDEAEKNPDTPPAALAALRQQLTALQQQLDAVLQPLAAMGIDTSGSYEEIQQKINTQKSELISQKTQMETAVGLLREMAEEIPNQRQAIAEGKKQIRDGKKQIKAGKSQLTEAKQQLTDAKSQIESGKISLSAALSELNRNKISATIEIASGKAQITAGESQLDTARKELDSQKDAAYEKSDVEGILTADMIKGILAAQNFTMPAGYVAEEGIDFLVRVGDKLTDTQSLEDLMLVDLHMKGLKPIYLSDVADVTVTDNSSEVYAKINGHAGVLFSMQKQSGYSTGDVSKRIQKKFTEIEEESGNTHFVKLMDQGIYIDMVVNSVLENMISGAVLAVLILLLFLKSVRPTVVIAFSIPISILAAIVLMYFSGININIISLSGLALGIGMLVDNSIVVIENIYRLRNEGVSAKKAAVEGARQVAGAIAASTLTTICVFLPIVFTEGITRQLFVDMGLTIAYSLLASLAVALTVVPMMGSGLLKNTDEKKSRIFGGLQSGYGKMIGFALNHRAIVLIGAVLALVLSAVLSVSKGTEFMPEMESTQMSLTLSLPDEGAGKQELAEMSDKVTERIQDIPDVEEIGAMSQGGGMMGVMGDSGSDTVSMYLILKEDKELDSLQLAEEIKERTADLACELNIQTSSMDMSALGGSGISVKVKGRELDTLKELAAQAAAVLETVEGAVDVSDGIEEKTLEMRIVVDKDKAMKYQLTTAQVFQFLQGKLADAKSATTLTTDVKDYPVMVISENDTKLTREQIKKLKIEGKDKNGNPKDVPLKNIVEFQETEGFSSINREAQTRYVTVSAKVDAGYNIGLVAGEAEQKLKEIELPKGYTLEMSGENETINESMVELLKMLGLAVLLIYLIMVAQFQSLLSPFIIMFTIPLAFTGGFLGLWATGKPVSVIAMIGFVMLSGIIVNNGIVLVDYINQLRRGGMEKRAAIIESGRTRLRPILMTALTTILGLSTMAVGLGMGADMVQPMAIVAVGGLLYGTLLTLVVVPCIYDLLNRKKDMTEEEI</sequence>
<accession>A0AC61QZT6</accession>
<dbReference type="EMBL" id="SRZB01000022">
    <property type="protein sequence ID" value="TGX98076.1"/>
    <property type="molecule type" value="Genomic_DNA"/>
</dbReference>
<comment type="caution">
    <text evidence="1">The sequence shown here is derived from an EMBL/GenBank/DDBJ whole genome shotgun (WGS) entry which is preliminary data.</text>
</comment>
<evidence type="ECO:0000313" key="1">
    <source>
        <dbReference type="EMBL" id="TGX98076.1"/>
    </source>
</evidence>
<name>A0AC61QZT6_9FIRM</name>
<keyword evidence="2" id="KW-1185">Reference proteome</keyword>
<gene>
    <name evidence="1" type="ORF">E5357_10340</name>
</gene>
<organism evidence="1 2">
    <name type="scientific">Hominisplanchenecus murintestinalis</name>
    <dbReference type="NCBI Taxonomy" id="2941517"/>
    <lineage>
        <taxon>Bacteria</taxon>
        <taxon>Bacillati</taxon>
        <taxon>Bacillota</taxon>
        <taxon>Clostridia</taxon>
        <taxon>Lachnospirales</taxon>
        <taxon>Lachnospiraceae</taxon>
        <taxon>Hominisplanchenecus</taxon>
    </lineage>
</organism>